<dbReference type="PROSITE" id="PS51900">
    <property type="entry name" value="CB"/>
    <property type="match status" value="1"/>
</dbReference>
<evidence type="ECO:0000313" key="9">
    <source>
        <dbReference type="Proteomes" id="UP000253831"/>
    </source>
</evidence>
<dbReference type="RefSeq" id="WP_169068653.1">
    <property type="nucleotide sequence ID" value="NZ_JAZKTZ010000003.1"/>
</dbReference>
<keyword evidence="3 5" id="KW-0238">DNA-binding</keyword>
<dbReference type="SUPFAM" id="SSF56349">
    <property type="entry name" value="DNA breaking-rejoining enzymes"/>
    <property type="match status" value="1"/>
</dbReference>
<dbReference type="Gene3D" id="1.10.443.10">
    <property type="entry name" value="Intergrase catalytic core"/>
    <property type="match status" value="1"/>
</dbReference>
<evidence type="ECO:0000256" key="3">
    <source>
        <dbReference type="ARBA" id="ARBA00023125"/>
    </source>
</evidence>
<dbReference type="GO" id="GO:0015074">
    <property type="term" value="P:DNA integration"/>
    <property type="evidence" value="ECO:0007669"/>
    <property type="project" value="UniProtKB-KW"/>
</dbReference>
<organism evidence="8 9">
    <name type="scientific">Candidatus Accumulibacter meliphilus</name>
    <dbReference type="NCBI Taxonomy" id="2211374"/>
    <lineage>
        <taxon>Bacteria</taxon>
        <taxon>Pseudomonadati</taxon>
        <taxon>Pseudomonadota</taxon>
        <taxon>Betaproteobacteria</taxon>
        <taxon>Candidatus Accumulibacter</taxon>
    </lineage>
</organism>
<reference evidence="8 9" key="1">
    <citation type="submission" date="2018-05" db="EMBL/GenBank/DDBJ databases">
        <title>Integrated omic analyses show evidence that a Ca. Accumulibacter phosphatis strain performs denitrification under micro-aerobic conditions.</title>
        <authorList>
            <person name="Camejo P.Y."/>
            <person name="Katherine M.D."/>
            <person name="Daniel N.R."/>
        </authorList>
    </citation>
    <scope>NUCLEOTIDE SEQUENCE [LARGE SCALE GENOMIC DNA]</scope>
    <source>
        <strain evidence="8">UW-LDO-IC</strain>
    </source>
</reference>
<dbReference type="Proteomes" id="UP000253831">
    <property type="component" value="Unassembled WGS sequence"/>
</dbReference>
<keyword evidence="1" id="KW-0159">Chromosome partition</keyword>
<evidence type="ECO:0000256" key="4">
    <source>
        <dbReference type="ARBA" id="ARBA00023172"/>
    </source>
</evidence>
<evidence type="ECO:0000256" key="2">
    <source>
        <dbReference type="ARBA" id="ARBA00022908"/>
    </source>
</evidence>
<accession>A0A369XHJ6</accession>
<dbReference type="GO" id="GO:0003677">
    <property type="term" value="F:DNA binding"/>
    <property type="evidence" value="ECO:0007669"/>
    <property type="project" value="UniProtKB-UniRule"/>
</dbReference>
<dbReference type="AlphaFoldDB" id="A0A369XHJ6"/>
<dbReference type="InterPro" id="IPR011010">
    <property type="entry name" value="DNA_brk_join_enz"/>
</dbReference>
<feature type="domain" description="Tyr recombinase" evidence="6">
    <location>
        <begin position="119"/>
        <end position="304"/>
    </location>
</feature>
<dbReference type="PROSITE" id="PS51898">
    <property type="entry name" value="TYR_RECOMBINASE"/>
    <property type="match status" value="1"/>
</dbReference>
<dbReference type="InterPro" id="IPR010998">
    <property type="entry name" value="Integrase_recombinase_N"/>
</dbReference>
<name>A0A369XHJ6_9PROT</name>
<dbReference type="InterPro" id="IPR050090">
    <property type="entry name" value="Tyrosine_recombinase_XerCD"/>
</dbReference>
<protein>
    <submittedName>
        <fullName evidence="8">Integrase</fullName>
    </submittedName>
</protein>
<sequence>MTPIAPHITAFLRERLPLQRGASEHTCDSYAYAFQLLFEFAGKRLRLTPSALSLEQIDAKLVMDFLQHLETERHNGPRTRNARLVAIKSFMRFIEHRVPALLEQSRRILAIPAKRTDSHLISYLSMDEMQTVLNAPDLQRHDGIRDRAMLHLCFSAGLRVSELVNLPINAIEWQPSPNVRIMGKGRRERLLPLWKQTCVDLRAWLAVRGPAPATELFVNARGQPLTRSGFEYILNKYVQTAAERYPVLKQRHISPHSLRHSAAMMVLQATGDIRKVSLWLGHADIQTTEIYLRADPTEKLDAMSAVVPLSLKKGRFRAPDKLIASLRGA</sequence>
<evidence type="ECO:0000259" key="6">
    <source>
        <dbReference type="PROSITE" id="PS51898"/>
    </source>
</evidence>
<dbReference type="GO" id="GO:0006310">
    <property type="term" value="P:DNA recombination"/>
    <property type="evidence" value="ECO:0007669"/>
    <property type="project" value="UniProtKB-KW"/>
</dbReference>
<dbReference type="InterPro" id="IPR004107">
    <property type="entry name" value="Integrase_SAM-like_N"/>
</dbReference>
<dbReference type="InterPro" id="IPR013762">
    <property type="entry name" value="Integrase-like_cat_sf"/>
</dbReference>
<dbReference type="GO" id="GO:0007059">
    <property type="term" value="P:chromosome segregation"/>
    <property type="evidence" value="ECO:0007669"/>
    <property type="project" value="UniProtKB-KW"/>
</dbReference>
<proteinExistence type="predicted"/>
<evidence type="ECO:0000256" key="5">
    <source>
        <dbReference type="PROSITE-ProRule" id="PRU01248"/>
    </source>
</evidence>
<comment type="caution">
    <text evidence="8">The sequence shown here is derived from an EMBL/GenBank/DDBJ whole genome shotgun (WGS) entry which is preliminary data.</text>
</comment>
<evidence type="ECO:0000313" key="8">
    <source>
        <dbReference type="EMBL" id="RDE49591.1"/>
    </source>
</evidence>
<evidence type="ECO:0000256" key="1">
    <source>
        <dbReference type="ARBA" id="ARBA00022829"/>
    </source>
</evidence>
<dbReference type="Pfam" id="PF00589">
    <property type="entry name" value="Phage_integrase"/>
    <property type="match status" value="1"/>
</dbReference>
<gene>
    <name evidence="8" type="ORF">DVS81_15680</name>
</gene>
<dbReference type="Gene3D" id="1.10.150.130">
    <property type="match status" value="1"/>
</dbReference>
<evidence type="ECO:0000259" key="7">
    <source>
        <dbReference type="PROSITE" id="PS51900"/>
    </source>
</evidence>
<keyword evidence="4" id="KW-0233">DNA recombination</keyword>
<dbReference type="InterPro" id="IPR044068">
    <property type="entry name" value="CB"/>
</dbReference>
<dbReference type="Pfam" id="PF02899">
    <property type="entry name" value="Phage_int_SAM_1"/>
    <property type="match status" value="1"/>
</dbReference>
<feature type="domain" description="Core-binding (CB)" evidence="7">
    <location>
        <begin position="2"/>
        <end position="95"/>
    </location>
</feature>
<dbReference type="EMBL" id="QPGA01000037">
    <property type="protein sequence ID" value="RDE49591.1"/>
    <property type="molecule type" value="Genomic_DNA"/>
</dbReference>
<keyword evidence="2" id="KW-0229">DNA integration</keyword>
<dbReference type="InterPro" id="IPR002104">
    <property type="entry name" value="Integrase_catalytic"/>
</dbReference>
<dbReference type="PANTHER" id="PTHR30349">
    <property type="entry name" value="PHAGE INTEGRASE-RELATED"/>
    <property type="match status" value="1"/>
</dbReference>
<dbReference type="PANTHER" id="PTHR30349:SF81">
    <property type="entry name" value="TYROSINE RECOMBINASE XERC"/>
    <property type="match status" value="1"/>
</dbReference>